<evidence type="ECO:0000313" key="5">
    <source>
        <dbReference type="Proteomes" id="UP000041394"/>
    </source>
</evidence>
<evidence type="ECO:0000313" key="2">
    <source>
        <dbReference type="EMBL" id="CRF42055.1"/>
    </source>
</evidence>
<evidence type="ECO:0000313" key="6">
    <source>
        <dbReference type="Proteomes" id="UP000045175"/>
    </source>
</evidence>
<reference evidence="1" key="1">
    <citation type="submission" date="2014-12" db="EMBL/GenBank/DDBJ databases">
        <title>Whole genome sequences of four Staphylococcus schleiferi canine isolates.</title>
        <authorList>
            <person name="Misic A.M."/>
            <person name="Cain C."/>
            <person name="Morris D.O."/>
            <person name="Rankin S."/>
            <person name="Beiting D."/>
        </authorList>
    </citation>
    <scope>NUCLEOTIDE SEQUENCE</scope>
    <source>
        <strain evidence="1">ASB11</strain>
        <strain evidence="2">ASB13</strain>
        <strain evidence="3">ASB9</strain>
    </source>
</reference>
<reference evidence="5 6" key="2">
    <citation type="submission" date="2014-12" db="EMBL/GenBank/DDBJ databases">
        <authorList>
            <person name="Jaenicke S."/>
        </authorList>
    </citation>
    <scope>NUCLEOTIDE SEQUENCE [LARGE SCALE GENOMIC DNA]</scope>
</reference>
<keyword evidence="4" id="KW-1185">Reference proteome</keyword>
<dbReference type="Proteomes" id="UP000038622">
    <property type="component" value="Unassembled WGS sequence"/>
</dbReference>
<reference evidence="4" key="3">
    <citation type="submission" date="2014-12" db="EMBL/GenBank/DDBJ databases">
        <authorList>
            <person name="Smet A."/>
        </authorList>
    </citation>
    <scope>NUCLEOTIDE SEQUENCE [LARGE SCALE GENOMIC DNA]</scope>
</reference>
<dbReference type="Proteomes" id="UP000045175">
    <property type="component" value="Unassembled WGS sequence"/>
</dbReference>
<dbReference type="EMBL" id="CDMH01000007">
    <property type="protein sequence ID" value="CRF42055.1"/>
    <property type="molecule type" value="Genomic_DNA"/>
</dbReference>
<name>A0A0K2X7B1_9HELI</name>
<dbReference type="AlphaFoldDB" id="A0A0K2X7B1"/>
<dbReference type="Proteomes" id="UP000041394">
    <property type="component" value="Unassembled WGS sequence"/>
</dbReference>
<dbReference type="EMBL" id="CDML01000041">
    <property type="protein sequence ID" value="CRF41478.1"/>
    <property type="molecule type" value="Genomic_DNA"/>
</dbReference>
<sequence>MGRKIPYVYRKLKTRYRKIPHKNLYSRCLVVKFVKILHLLFNKVLDIMRYIFEAKQNK</sequence>
<organism evidence="1 4">
    <name type="scientific">Helicobacter ailurogastricus</name>
    <dbReference type="NCBI Taxonomy" id="1578720"/>
    <lineage>
        <taxon>Bacteria</taxon>
        <taxon>Pseudomonadati</taxon>
        <taxon>Campylobacterota</taxon>
        <taxon>Epsilonproteobacteria</taxon>
        <taxon>Campylobacterales</taxon>
        <taxon>Helicobacteraceae</taxon>
        <taxon>Helicobacter</taxon>
    </lineage>
</organism>
<dbReference type="EMBL" id="CDMN01000044">
    <property type="protein sequence ID" value="CRF44535.1"/>
    <property type="molecule type" value="Genomic_DNA"/>
</dbReference>
<evidence type="ECO:0000313" key="3">
    <source>
        <dbReference type="EMBL" id="CRF44535.1"/>
    </source>
</evidence>
<proteinExistence type="predicted"/>
<protein>
    <submittedName>
        <fullName evidence="1">Uncharacterized protein</fullName>
    </submittedName>
</protein>
<gene>
    <name evidence="1" type="ORF">HAL011_12760</name>
    <name evidence="2" type="ORF">HAL013_02050</name>
    <name evidence="3" type="ORF">HAL09_11260</name>
</gene>
<accession>A0A0K2X7B1</accession>
<evidence type="ECO:0000313" key="4">
    <source>
        <dbReference type="Proteomes" id="UP000038622"/>
    </source>
</evidence>
<dbReference type="STRING" id="1578720.HAL011_12760"/>
<evidence type="ECO:0000313" key="1">
    <source>
        <dbReference type="EMBL" id="CRF41478.1"/>
    </source>
</evidence>